<gene>
    <name evidence="3" type="ORF">ACN38_g859</name>
</gene>
<reference evidence="3 4" key="1">
    <citation type="submission" date="2015-08" db="EMBL/GenBank/DDBJ databases">
        <title>Genome sequencing of Penicillium nordicum.</title>
        <authorList>
            <person name="Nguyen H.D."/>
            <person name="Seifert K.A."/>
        </authorList>
    </citation>
    <scope>NUCLEOTIDE SEQUENCE [LARGE SCALE GENOMIC DNA]</scope>
    <source>
        <strain evidence="3 4">DAOMC 185683</strain>
    </source>
</reference>
<keyword evidence="2" id="KW-0812">Transmembrane</keyword>
<feature type="transmembrane region" description="Helical" evidence="2">
    <location>
        <begin position="84"/>
        <end position="111"/>
    </location>
</feature>
<dbReference type="Proteomes" id="UP000037696">
    <property type="component" value="Unassembled WGS sequence"/>
</dbReference>
<sequence>MEPTHTHTSKSKREKGKEKDPQIFPVRCARQGIEDNNPPHRCARDQGDSFFFFLFSFFFLFFLWIVSCYNIYVFMGGKGGEAFVFLRVLSPCFFFSLFFLSIFFFFFGLVWGIRRTPVPWGCGLGVVEDRLWHICRWLQGLSLGCLL</sequence>
<name>A0A0M8PI72_9EURO</name>
<evidence type="ECO:0000256" key="1">
    <source>
        <dbReference type="SAM" id="MobiDB-lite"/>
    </source>
</evidence>
<protein>
    <submittedName>
        <fullName evidence="3">Uncharacterized protein</fullName>
    </submittedName>
</protein>
<keyword evidence="2" id="KW-1133">Transmembrane helix</keyword>
<organism evidence="3 4">
    <name type="scientific">Penicillium nordicum</name>
    <dbReference type="NCBI Taxonomy" id="229535"/>
    <lineage>
        <taxon>Eukaryota</taxon>
        <taxon>Fungi</taxon>
        <taxon>Dikarya</taxon>
        <taxon>Ascomycota</taxon>
        <taxon>Pezizomycotina</taxon>
        <taxon>Eurotiomycetes</taxon>
        <taxon>Eurotiomycetidae</taxon>
        <taxon>Eurotiales</taxon>
        <taxon>Aspergillaceae</taxon>
        <taxon>Penicillium</taxon>
    </lineage>
</organism>
<evidence type="ECO:0000313" key="3">
    <source>
        <dbReference type="EMBL" id="KOS48180.1"/>
    </source>
</evidence>
<evidence type="ECO:0000313" key="4">
    <source>
        <dbReference type="Proteomes" id="UP000037696"/>
    </source>
</evidence>
<feature type="region of interest" description="Disordered" evidence="1">
    <location>
        <begin position="1"/>
        <end position="20"/>
    </location>
</feature>
<evidence type="ECO:0000256" key="2">
    <source>
        <dbReference type="SAM" id="Phobius"/>
    </source>
</evidence>
<keyword evidence="4" id="KW-1185">Reference proteome</keyword>
<dbReference type="AlphaFoldDB" id="A0A0M8PI72"/>
<dbReference type="EMBL" id="LHQQ01000008">
    <property type="protein sequence ID" value="KOS48180.1"/>
    <property type="molecule type" value="Genomic_DNA"/>
</dbReference>
<accession>A0A0M8PI72</accession>
<feature type="transmembrane region" description="Helical" evidence="2">
    <location>
        <begin position="50"/>
        <end position="72"/>
    </location>
</feature>
<keyword evidence="2" id="KW-0472">Membrane</keyword>
<comment type="caution">
    <text evidence="3">The sequence shown here is derived from an EMBL/GenBank/DDBJ whole genome shotgun (WGS) entry which is preliminary data.</text>
</comment>
<proteinExistence type="predicted"/>